<dbReference type="InterPro" id="IPR036097">
    <property type="entry name" value="HisK_dim/P_sf"/>
</dbReference>
<dbReference type="EMBL" id="WTYX01000001">
    <property type="protein sequence ID" value="MXO89781.1"/>
    <property type="molecule type" value="Genomic_DNA"/>
</dbReference>
<evidence type="ECO:0000256" key="2">
    <source>
        <dbReference type="ARBA" id="ARBA00012438"/>
    </source>
</evidence>
<evidence type="ECO:0000259" key="4">
    <source>
        <dbReference type="SMART" id="SM00388"/>
    </source>
</evidence>
<feature type="region of interest" description="Disordered" evidence="3">
    <location>
        <begin position="141"/>
        <end position="198"/>
    </location>
</feature>
<gene>
    <name evidence="5" type="ORF">GRI41_03005</name>
</gene>
<evidence type="ECO:0000256" key="1">
    <source>
        <dbReference type="ARBA" id="ARBA00000085"/>
    </source>
</evidence>
<feature type="compositionally biased region" description="Polar residues" evidence="3">
    <location>
        <begin position="160"/>
        <end position="169"/>
    </location>
</feature>
<dbReference type="SMART" id="SM00388">
    <property type="entry name" value="HisKA"/>
    <property type="match status" value="1"/>
</dbReference>
<dbReference type="RefSeq" id="WP_160603298.1">
    <property type="nucleotide sequence ID" value="NZ_WTYX01000001.1"/>
</dbReference>
<feature type="compositionally biased region" description="Basic and acidic residues" evidence="3">
    <location>
        <begin position="214"/>
        <end position="225"/>
    </location>
</feature>
<comment type="caution">
    <text evidence="5">The sequence shown here is derived from an EMBL/GenBank/DDBJ whole genome shotgun (WGS) entry which is preliminary data.</text>
</comment>
<dbReference type="InterPro" id="IPR003661">
    <property type="entry name" value="HisK_dim/P_dom"/>
</dbReference>
<dbReference type="SUPFAM" id="SSF47384">
    <property type="entry name" value="Homodimeric domain of signal transducing histidine kinase"/>
    <property type="match status" value="1"/>
</dbReference>
<dbReference type="AlphaFoldDB" id="A0A844ZN25"/>
<sequence length="575" mass="61446">MHFDDRLSTVLRHRAAGDRAARTQFRQLLDLLGSKPRPREGERDESLLAAAWLRLGALGEAIPKADRVAMIQDPALRFRSAELAAHLAEDEPDVAAAALARADLSEDDWAALIPRLPVRARGFLRLRRNLPRGTVDLLDRLGIQDRGLPEPDQSEPRPNVNGSGQTTTPDTPPAPEKTEKRLPEPANDGLDPEPAAGDEDTAIGALVKRIEAFQKARSDPRESPDAPRLPLGESADAAPAELTGFAFTTDAQGRINWSDRAVAPMVVGTMLDRSVVGTSLRFRQPISTARIALQGGPLIAGEWIIDAQPRFTRPDGRFYGYAGMLRRNPRAVEDEARQNGNEEADRLRQLLHELRTPVNAIQGFSEVIQQQLFGPTPHEYRALAAGIAGDSARMLAGFDELDRLAKLETGTLDIDPGQCDFAAIVEQQVGQLQNVLAPRTASFTLGVDGDAKVALAQSDAEAVAWRILASLAGATGAGEQITIELAPHGGALRLCSELPASLAAEADLFAASAKPSASVISAGMFGAGFTLRLARAEARAAGGDLTRVDDWLLLTLPLLTGAEAEPSQSKSGSAA</sequence>
<keyword evidence="5" id="KW-0808">Transferase</keyword>
<feature type="domain" description="Signal transduction histidine kinase dimerisation/phosphoacceptor" evidence="4">
    <location>
        <begin position="342"/>
        <end position="410"/>
    </location>
</feature>
<dbReference type="EC" id="2.7.13.3" evidence="2"/>
<keyword evidence="5" id="KW-0418">Kinase</keyword>
<accession>A0A844ZN25</accession>
<keyword evidence="6" id="KW-1185">Reference proteome</keyword>
<proteinExistence type="predicted"/>
<dbReference type="Pfam" id="PF00512">
    <property type="entry name" value="HisKA"/>
    <property type="match status" value="1"/>
</dbReference>
<evidence type="ECO:0000313" key="6">
    <source>
        <dbReference type="Proteomes" id="UP000442714"/>
    </source>
</evidence>
<evidence type="ECO:0000313" key="5">
    <source>
        <dbReference type="EMBL" id="MXO89781.1"/>
    </source>
</evidence>
<feature type="region of interest" description="Disordered" evidence="3">
    <location>
        <begin position="214"/>
        <end position="234"/>
    </location>
</feature>
<dbReference type="Proteomes" id="UP000442714">
    <property type="component" value="Unassembled WGS sequence"/>
</dbReference>
<protein>
    <recommendedName>
        <fullName evidence="2">histidine kinase</fullName>
        <ecNumber evidence="2">2.7.13.3</ecNumber>
    </recommendedName>
</protein>
<reference evidence="5 6" key="1">
    <citation type="submission" date="2019-12" db="EMBL/GenBank/DDBJ databases">
        <title>Genomic-based taxomic classification of the family Erythrobacteraceae.</title>
        <authorList>
            <person name="Xu L."/>
        </authorList>
    </citation>
    <scope>NUCLEOTIDE SEQUENCE [LARGE SCALE GENOMIC DNA]</scope>
    <source>
        <strain evidence="5 6">KCTC 52763</strain>
    </source>
</reference>
<dbReference type="CDD" id="cd00082">
    <property type="entry name" value="HisKA"/>
    <property type="match status" value="1"/>
</dbReference>
<dbReference type="Gene3D" id="1.10.287.130">
    <property type="match status" value="1"/>
</dbReference>
<dbReference type="OrthoDB" id="9813151at2"/>
<evidence type="ECO:0000256" key="3">
    <source>
        <dbReference type="SAM" id="MobiDB-lite"/>
    </source>
</evidence>
<organism evidence="5 6">
    <name type="scientific">Pontixanthobacter aquaemixtae</name>
    <dbReference type="NCBI Taxonomy" id="1958940"/>
    <lineage>
        <taxon>Bacteria</taxon>
        <taxon>Pseudomonadati</taxon>
        <taxon>Pseudomonadota</taxon>
        <taxon>Alphaproteobacteria</taxon>
        <taxon>Sphingomonadales</taxon>
        <taxon>Erythrobacteraceae</taxon>
        <taxon>Pontixanthobacter</taxon>
    </lineage>
</organism>
<comment type="catalytic activity">
    <reaction evidence="1">
        <text>ATP + protein L-histidine = ADP + protein N-phospho-L-histidine.</text>
        <dbReference type="EC" id="2.7.13.3"/>
    </reaction>
</comment>
<dbReference type="GO" id="GO:0000155">
    <property type="term" value="F:phosphorelay sensor kinase activity"/>
    <property type="evidence" value="ECO:0007669"/>
    <property type="project" value="InterPro"/>
</dbReference>
<name>A0A844ZN25_9SPHN</name>